<comment type="caution">
    <text evidence="1">The sequence shown here is derived from an EMBL/GenBank/DDBJ whole genome shotgun (WGS) entry which is preliminary data.</text>
</comment>
<name>A0A1C2D880_9PSED</name>
<protein>
    <submittedName>
        <fullName evidence="1">Uncharacterized protein</fullName>
    </submittedName>
</protein>
<dbReference type="Proteomes" id="UP000095143">
    <property type="component" value="Unassembled WGS sequence"/>
</dbReference>
<proteinExistence type="predicted"/>
<dbReference type="EMBL" id="MDEN01000069">
    <property type="protein sequence ID" value="OCX10961.1"/>
    <property type="molecule type" value="Genomic_DNA"/>
</dbReference>
<reference evidence="1 2" key="1">
    <citation type="submission" date="2016-08" db="EMBL/GenBank/DDBJ databases">
        <title>Whole genome sequence of Pseudomonas graminis strain UASWS1507, a potential biological control agent for agriculture.</title>
        <authorList>
            <person name="Crovadore J."/>
            <person name="Calmin G."/>
            <person name="Chablais R."/>
            <person name="Cochard B."/>
            <person name="Lefort F."/>
        </authorList>
    </citation>
    <scope>NUCLEOTIDE SEQUENCE [LARGE SCALE GENOMIC DNA]</scope>
    <source>
        <strain evidence="1 2">UASWS1507</strain>
    </source>
</reference>
<sequence>MNAFFGPCSHSTIVKASGCATKSVADRLQALLTETALRSVLCKGAGSDANGAFTNAKLFICLPHSCEVVKTRFFHALLETRTSKRAARWQLWQIRFIRDVRQGLAQDDRMDRRSGVCAAATSGCTCLCGRLSVGGTEESTVVIDDAARPDQETSL</sequence>
<evidence type="ECO:0000313" key="2">
    <source>
        <dbReference type="Proteomes" id="UP000095143"/>
    </source>
</evidence>
<dbReference type="AlphaFoldDB" id="A0A1C2D880"/>
<accession>A0A1C2D880</accession>
<gene>
    <name evidence="1" type="ORF">BBI10_22345</name>
</gene>
<evidence type="ECO:0000313" key="1">
    <source>
        <dbReference type="EMBL" id="OCX10961.1"/>
    </source>
</evidence>
<organism evidence="1 2">
    <name type="scientific">Pseudomonas graminis</name>
    <dbReference type="NCBI Taxonomy" id="158627"/>
    <lineage>
        <taxon>Bacteria</taxon>
        <taxon>Pseudomonadati</taxon>
        <taxon>Pseudomonadota</taxon>
        <taxon>Gammaproteobacteria</taxon>
        <taxon>Pseudomonadales</taxon>
        <taxon>Pseudomonadaceae</taxon>
        <taxon>Pseudomonas</taxon>
    </lineage>
</organism>